<accession>A0A9P0N4U6</accession>
<evidence type="ECO:0000313" key="5">
    <source>
        <dbReference type="Proteomes" id="UP001153321"/>
    </source>
</evidence>
<evidence type="ECO:0008006" key="6">
    <source>
        <dbReference type="Google" id="ProtNLM"/>
    </source>
</evidence>
<keyword evidence="2" id="KW-0964">Secreted</keyword>
<proteinExistence type="predicted"/>
<dbReference type="Proteomes" id="UP001153321">
    <property type="component" value="Chromosome 27"/>
</dbReference>
<dbReference type="Gene3D" id="3.40.33.10">
    <property type="entry name" value="CAP"/>
    <property type="match status" value="1"/>
</dbReference>
<evidence type="ECO:0000256" key="1">
    <source>
        <dbReference type="ARBA" id="ARBA00004613"/>
    </source>
</evidence>
<protein>
    <recommendedName>
        <fullName evidence="6">SCP domain-containing protein</fullName>
    </recommendedName>
</protein>
<evidence type="ECO:0000256" key="2">
    <source>
        <dbReference type="ARBA" id="ARBA00022525"/>
    </source>
</evidence>
<dbReference type="EMBL" id="LR824558">
    <property type="protein sequence ID" value="CAH1642497.1"/>
    <property type="molecule type" value="Genomic_DNA"/>
</dbReference>
<comment type="subcellular location">
    <subcellularLocation>
        <location evidence="1">Secreted</location>
    </subcellularLocation>
</comment>
<dbReference type="InterPro" id="IPR035940">
    <property type="entry name" value="CAP_sf"/>
</dbReference>
<dbReference type="AlphaFoldDB" id="A0A9P0N4U6"/>
<name>A0A9P0N4U6_SPOLI</name>
<dbReference type="SUPFAM" id="SSF55797">
    <property type="entry name" value="PR-1-like"/>
    <property type="match status" value="1"/>
</dbReference>
<organism evidence="4 5">
    <name type="scientific">Spodoptera littoralis</name>
    <name type="common">Egyptian cotton leafworm</name>
    <dbReference type="NCBI Taxonomy" id="7109"/>
    <lineage>
        <taxon>Eukaryota</taxon>
        <taxon>Metazoa</taxon>
        <taxon>Ecdysozoa</taxon>
        <taxon>Arthropoda</taxon>
        <taxon>Hexapoda</taxon>
        <taxon>Insecta</taxon>
        <taxon>Pterygota</taxon>
        <taxon>Neoptera</taxon>
        <taxon>Endopterygota</taxon>
        <taxon>Lepidoptera</taxon>
        <taxon>Glossata</taxon>
        <taxon>Ditrysia</taxon>
        <taxon>Noctuoidea</taxon>
        <taxon>Noctuidae</taxon>
        <taxon>Amphipyrinae</taxon>
        <taxon>Spodoptera</taxon>
    </lineage>
</organism>
<reference evidence="4" key="1">
    <citation type="submission" date="2022-02" db="EMBL/GenBank/DDBJ databases">
        <authorList>
            <person name="King R."/>
        </authorList>
    </citation>
    <scope>NUCLEOTIDE SEQUENCE</scope>
</reference>
<evidence type="ECO:0000313" key="4">
    <source>
        <dbReference type="EMBL" id="CAH1642497.1"/>
    </source>
</evidence>
<feature type="chain" id="PRO_5040364666" description="SCP domain-containing protein" evidence="3">
    <location>
        <begin position="21"/>
        <end position="170"/>
    </location>
</feature>
<feature type="signal peptide" evidence="3">
    <location>
        <begin position="1"/>
        <end position="20"/>
    </location>
</feature>
<gene>
    <name evidence="4" type="ORF">SPLIT_LOCUS7853</name>
</gene>
<keyword evidence="3" id="KW-0732">Signal</keyword>
<evidence type="ECO:0000256" key="3">
    <source>
        <dbReference type="SAM" id="SignalP"/>
    </source>
</evidence>
<keyword evidence="5" id="KW-1185">Reference proteome</keyword>
<sequence>MASKYTLVLLLTIFIQEMFAQLYEDVLKRYDEYCVRKEHNCHPDEFGMCKYGKTEYGENCKNKNAKNIQFTQDQVTKLLDAINNFRARLTNGTLKFSTGKFYPKGYGIFRVQWDSESAGLAQYVSSRCHVPAKLMCIQLSKYPCVPLLMSLDIVALHQEVYTQGIPIQKS</sequence>